<feature type="transmembrane region" description="Helical" evidence="5">
    <location>
        <begin position="194"/>
        <end position="216"/>
    </location>
</feature>
<feature type="domain" description="DUF5933" evidence="7">
    <location>
        <begin position="78"/>
        <end position="216"/>
    </location>
</feature>
<sequence length="515" mass="54722">MRLAVPPGARARSTRDSRFRCRTDSRVAGGESSAQVCGSSASTPTINNADADRPFSIRLVFIGEERRTQSTAAPTRSWVTLAVAAVVVTLVALQLAAHRGGFQGPLHSLLSDYLATPKSATVPWVGLGIALVGCTNRARLWALSVAAGLDVVFAAERVTRGGVLTFGNGPLIVLTGLCLVAWRRLAGAERTTAFRAIALGFLVIIATKVGDTWLRITATARPMILDEYALLADHALAQPSWLLGRLVAAGGPVLHAVLHWVYIELPAAALVVALYQLRNVTTEGWPRHYLVRTFLLLGLIGPVIYLLFPVVGPDFAFGTAGRGFQVGDYWPHALPPVDLTPRAVIFDDTTARNCMPSMHTAWALAVFIHSRGARPWLRIAGTVWLICTVAATLGFGYHYGVDLLAGATLCLTAETVLREPVRGGTWSRVGLVAFGATFLASILVCSRYLAPEIVRHPWAFGLLLIGTMAALGAAFYATFFPRSIGAVVAHGTLSVRSSLAAAALAGPATAPNEAP</sequence>
<dbReference type="InterPro" id="IPR045977">
    <property type="entry name" value="DUF5933"/>
</dbReference>
<feature type="transmembrane region" description="Helical" evidence="5">
    <location>
        <begin position="257"/>
        <end position="277"/>
    </location>
</feature>
<dbReference type="KEGG" id="mku:I2456_27135"/>
<reference evidence="8" key="1">
    <citation type="submission" date="2020-11" db="EMBL/GenBank/DDBJ databases">
        <title>Intraspecies plasmid and genomic variation of Mycobacterium kubicae revealed by the complete genome sequences of two clinical isolates.</title>
        <authorList>
            <person name="Hendrix J.R."/>
            <person name="Epperson L.E."/>
            <person name="Honda J.R."/>
            <person name="Strong M."/>
        </authorList>
    </citation>
    <scope>NUCLEOTIDE SEQUENCE</scope>
    <source>
        <strain evidence="8">JCM 13573</strain>
    </source>
</reference>
<dbReference type="EMBL" id="CP065047">
    <property type="protein sequence ID" value="QPI37872.1"/>
    <property type="molecule type" value="Genomic_DNA"/>
</dbReference>
<feature type="transmembrane region" description="Helical" evidence="5">
    <location>
        <begin position="77"/>
        <end position="97"/>
    </location>
</feature>
<feature type="transmembrane region" description="Helical" evidence="5">
    <location>
        <begin position="456"/>
        <end position="477"/>
    </location>
</feature>
<dbReference type="Pfam" id="PF14378">
    <property type="entry name" value="PAP2_3"/>
    <property type="match status" value="1"/>
</dbReference>
<comment type="subcellular location">
    <subcellularLocation>
        <location evidence="1">Membrane</location>
        <topology evidence="1">Multi-pass membrane protein</topology>
    </subcellularLocation>
</comment>
<evidence type="ECO:0000313" key="9">
    <source>
        <dbReference type="Proteomes" id="UP000663583"/>
    </source>
</evidence>
<organism evidence="8 9">
    <name type="scientific">Mycobacterium kubicae</name>
    <dbReference type="NCBI Taxonomy" id="120959"/>
    <lineage>
        <taxon>Bacteria</taxon>
        <taxon>Bacillati</taxon>
        <taxon>Actinomycetota</taxon>
        <taxon>Actinomycetes</taxon>
        <taxon>Mycobacteriales</taxon>
        <taxon>Mycobacteriaceae</taxon>
        <taxon>Mycobacterium</taxon>
        <taxon>Mycobacterium simiae complex</taxon>
    </lineage>
</organism>
<feature type="transmembrane region" description="Helical" evidence="5">
    <location>
        <begin position="375"/>
        <end position="393"/>
    </location>
</feature>
<evidence type="ECO:0000256" key="1">
    <source>
        <dbReference type="ARBA" id="ARBA00004141"/>
    </source>
</evidence>
<evidence type="ECO:0000256" key="4">
    <source>
        <dbReference type="ARBA" id="ARBA00023136"/>
    </source>
</evidence>
<keyword evidence="3 5" id="KW-1133">Transmembrane helix</keyword>
<dbReference type="Proteomes" id="UP000663583">
    <property type="component" value="Chromosome"/>
</dbReference>
<feature type="transmembrane region" description="Helical" evidence="5">
    <location>
        <begin position="289"/>
        <end position="308"/>
    </location>
</feature>
<keyword evidence="4 5" id="KW-0472">Membrane</keyword>
<evidence type="ECO:0000259" key="6">
    <source>
        <dbReference type="Pfam" id="PF14378"/>
    </source>
</evidence>
<feature type="transmembrane region" description="Helical" evidence="5">
    <location>
        <begin position="429"/>
        <end position="450"/>
    </location>
</feature>
<feature type="transmembrane region" description="Helical" evidence="5">
    <location>
        <begin position="163"/>
        <end position="182"/>
    </location>
</feature>
<evidence type="ECO:0000256" key="2">
    <source>
        <dbReference type="ARBA" id="ARBA00022692"/>
    </source>
</evidence>
<evidence type="ECO:0000256" key="5">
    <source>
        <dbReference type="SAM" id="Phobius"/>
    </source>
</evidence>
<dbReference type="InterPro" id="IPR052185">
    <property type="entry name" value="IPC_Synthase-Related"/>
</dbReference>
<dbReference type="Pfam" id="PF19356">
    <property type="entry name" value="DUF5933"/>
    <property type="match status" value="1"/>
</dbReference>
<proteinExistence type="predicted"/>
<feature type="domain" description="Inositolphosphotransferase Aur1/Ipt1" evidence="6">
    <location>
        <begin position="247"/>
        <end position="413"/>
    </location>
</feature>
<dbReference type="InterPro" id="IPR026841">
    <property type="entry name" value="Aur1/Ipt1"/>
</dbReference>
<dbReference type="CDD" id="cd03386">
    <property type="entry name" value="PAP2_Aur1_like"/>
    <property type="match status" value="1"/>
</dbReference>
<protein>
    <submittedName>
        <fullName evidence="8">Inositol phosphorylceramide synthase</fullName>
    </submittedName>
</protein>
<keyword evidence="2 5" id="KW-0812">Transmembrane</keyword>
<evidence type="ECO:0000313" key="8">
    <source>
        <dbReference type="EMBL" id="QPI37872.1"/>
    </source>
</evidence>
<dbReference type="PANTHER" id="PTHR31310:SF7">
    <property type="entry name" value="PA-PHOSPHATASE RELATED-FAMILY PROTEIN DDB_G0268928"/>
    <property type="match status" value="1"/>
</dbReference>
<evidence type="ECO:0000256" key="3">
    <source>
        <dbReference type="ARBA" id="ARBA00022989"/>
    </source>
</evidence>
<name>A0AAX1JBS9_9MYCO</name>
<accession>A0AAX1JBS9</accession>
<dbReference type="AlphaFoldDB" id="A0AAX1JBS9"/>
<evidence type="ECO:0000259" key="7">
    <source>
        <dbReference type="Pfam" id="PF19356"/>
    </source>
</evidence>
<dbReference type="PANTHER" id="PTHR31310">
    <property type="match status" value="1"/>
</dbReference>
<dbReference type="GO" id="GO:0016020">
    <property type="term" value="C:membrane"/>
    <property type="evidence" value="ECO:0007669"/>
    <property type="project" value="UniProtKB-SubCell"/>
</dbReference>
<gene>
    <name evidence="8" type="ORF">I2456_27135</name>
</gene>